<keyword evidence="3 4" id="KW-0040">ANK repeat</keyword>
<feature type="repeat" description="ANK" evidence="4">
    <location>
        <begin position="522"/>
        <end position="554"/>
    </location>
</feature>
<keyword evidence="1" id="KW-0677">Repeat</keyword>
<dbReference type="Proteomes" id="UP000320333">
    <property type="component" value="Unassembled WGS sequence"/>
</dbReference>
<dbReference type="Pfam" id="PF03105">
    <property type="entry name" value="SPX"/>
    <property type="match status" value="1"/>
</dbReference>
<proteinExistence type="predicted"/>
<dbReference type="SUPFAM" id="SSF48403">
    <property type="entry name" value="Ankyrin repeat"/>
    <property type="match status" value="1"/>
</dbReference>
<dbReference type="Pfam" id="PF03009">
    <property type="entry name" value="GDPD"/>
    <property type="match status" value="1"/>
</dbReference>
<evidence type="ECO:0000256" key="4">
    <source>
        <dbReference type="PROSITE-ProRule" id="PRU00023"/>
    </source>
</evidence>
<dbReference type="PROSITE" id="PS51382">
    <property type="entry name" value="SPX"/>
    <property type="match status" value="1"/>
</dbReference>
<organism evidence="7 8">
    <name type="scientific">Chytriomyces confervae</name>
    <dbReference type="NCBI Taxonomy" id="246404"/>
    <lineage>
        <taxon>Eukaryota</taxon>
        <taxon>Fungi</taxon>
        <taxon>Fungi incertae sedis</taxon>
        <taxon>Chytridiomycota</taxon>
        <taxon>Chytridiomycota incertae sedis</taxon>
        <taxon>Chytridiomycetes</taxon>
        <taxon>Chytridiales</taxon>
        <taxon>Chytriomycetaceae</taxon>
        <taxon>Chytriomyces</taxon>
    </lineage>
</organism>
<dbReference type="InterPro" id="IPR002110">
    <property type="entry name" value="Ankyrin_rpt"/>
</dbReference>
<evidence type="ECO:0000256" key="3">
    <source>
        <dbReference type="ARBA" id="ARBA00023043"/>
    </source>
</evidence>
<keyword evidence="2" id="KW-0378">Hydrolase</keyword>
<dbReference type="OrthoDB" id="1577640at2759"/>
<dbReference type="SUPFAM" id="SSF51695">
    <property type="entry name" value="PLC-like phosphodiesterases"/>
    <property type="match status" value="1"/>
</dbReference>
<gene>
    <name evidence="7" type="ORF">CcCBS67573_g02999</name>
</gene>
<feature type="repeat" description="ANK" evidence="4">
    <location>
        <begin position="488"/>
        <end position="520"/>
    </location>
</feature>
<evidence type="ECO:0000256" key="2">
    <source>
        <dbReference type="ARBA" id="ARBA00022801"/>
    </source>
</evidence>
<dbReference type="PANTHER" id="PTHR22958:SF1">
    <property type="entry name" value="GLYCEROPHOSPHOCHOLINE PHOSPHODIESTERASE GPCPD1"/>
    <property type="match status" value="1"/>
</dbReference>
<dbReference type="InterPro" id="IPR057506">
    <property type="entry name" value="C2_GPCPD1"/>
</dbReference>
<dbReference type="PANTHER" id="PTHR22958">
    <property type="entry name" value="GLYCEROPHOSPHORYL DIESTER PHOSPHODIESTERASE"/>
    <property type="match status" value="1"/>
</dbReference>
<feature type="repeat" description="ANK" evidence="4">
    <location>
        <begin position="456"/>
        <end position="488"/>
    </location>
</feature>
<comment type="caution">
    <text evidence="7">The sequence shown here is derived from an EMBL/GenBank/DDBJ whole genome shotgun (WGS) entry which is preliminary data.</text>
</comment>
<dbReference type="PROSITE" id="PS50088">
    <property type="entry name" value="ANK_REPEAT"/>
    <property type="match status" value="3"/>
</dbReference>
<dbReference type="InterPro" id="IPR051578">
    <property type="entry name" value="GDPD"/>
</dbReference>
<dbReference type="GO" id="GO:0008081">
    <property type="term" value="F:phosphoric diester hydrolase activity"/>
    <property type="evidence" value="ECO:0007669"/>
    <property type="project" value="InterPro"/>
</dbReference>
<accession>A0A507FK98</accession>
<dbReference type="Pfam" id="PF25329">
    <property type="entry name" value="C2_GDE1"/>
    <property type="match status" value="1"/>
</dbReference>
<dbReference type="InterPro" id="IPR036770">
    <property type="entry name" value="Ankyrin_rpt-contain_sf"/>
</dbReference>
<dbReference type="InterPro" id="IPR004331">
    <property type="entry name" value="SPX_dom"/>
</dbReference>
<evidence type="ECO:0000256" key="1">
    <source>
        <dbReference type="ARBA" id="ARBA00022737"/>
    </source>
</evidence>
<dbReference type="SMART" id="SM00248">
    <property type="entry name" value="ANK"/>
    <property type="match status" value="7"/>
</dbReference>
<dbReference type="STRING" id="246404.A0A507FK98"/>
<dbReference type="Gene3D" id="3.20.20.190">
    <property type="entry name" value="Phosphatidylinositol (PI) phosphodiesterase"/>
    <property type="match status" value="1"/>
</dbReference>
<dbReference type="PROSITE" id="PS50297">
    <property type="entry name" value="ANK_REP_REGION"/>
    <property type="match status" value="2"/>
</dbReference>
<dbReference type="AlphaFoldDB" id="A0A507FK98"/>
<dbReference type="PROSITE" id="PS51704">
    <property type="entry name" value="GP_PDE"/>
    <property type="match status" value="1"/>
</dbReference>
<name>A0A507FK98_9FUNG</name>
<dbReference type="CDD" id="cd14483">
    <property type="entry name" value="SPX_PHO81_NUC-2_like"/>
    <property type="match status" value="1"/>
</dbReference>
<keyword evidence="8" id="KW-1185">Reference proteome</keyword>
<evidence type="ECO:0008006" key="9">
    <source>
        <dbReference type="Google" id="ProtNLM"/>
    </source>
</evidence>
<reference evidence="7 8" key="1">
    <citation type="journal article" date="2019" name="Sci. Rep.">
        <title>Comparative genomics of chytrid fungi reveal insights into the obligate biotrophic and pathogenic lifestyle of Synchytrium endobioticum.</title>
        <authorList>
            <person name="van de Vossenberg B.T.L.H."/>
            <person name="Warris S."/>
            <person name="Nguyen H.D.T."/>
            <person name="van Gent-Pelzer M.P.E."/>
            <person name="Joly D.L."/>
            <person name="van de Geest H.C."/>
            <person name="Bonants P.J.M."/>
            <person name="Smith D.S."/>
            <person name="Levesque C.A."/>
            <person name="van der Lee T.A.J."/>
        </authorList>
    </citation>
    <scope>NUCLEOTIDE SEQUENCE [LARGE SCALE GENOMIC DNA]</scope>
    <source>
        <strain evidence="7 8">CBS 675.73</strain>
    </source>
</reference>
<protein>
    <recommendedName>
        <fullName evidence="9">Ankyrin repeat protein nuc-2</fullName>
    </recommendedName>
</protein>
<sequence>MKVSHAKRSPDPSFALLHSRALRAGDRSGICETWLAWTDRCGIQKHVVPFADPCHIFQFGKFIQGQQTEWAGPQYLNYKGLKKIINSVEALAETVAKEQSDITILPEFQAFKTAFFFKLERELEKVNEFYLQKESEFRVRLRSLVDKKKVLKGRKSSQNMAALVNLQEAFASFQQDLAKLQKFVEVNGEGFRKILKKWDKRAKSTTKELYLSRQVEIQPCFNNDVLTEFTDSATTNIAEIEAYIEHGDFPAESLVPAANSNKINGVTSPVFGQISESMNDLESELVTLMTGHQSQSHALDQIRDFIEKRKAALQADDQEFFSRVYLRVLSTASIDSISLLINEKVVDCNYVDDINNRTCVHEAAISGRLDVLKVSVEVGGGNIEILDVYGRKPLHYAAMYGKSDCLAYIVSQPICDIDLLDLDGFTALTYSIIGGFTDCVHQCLEKGAAVDPVTTMTSSSLSIACEHGHTEIATLLLSKGASLVLNNDGLSPLHLAARAGHADLLSLLIKHGGDVDLVDVFQGWTPVFYAATEGHIRCVELLIGAGCSKTIKDETDWNAWTYALYHGHIEVAKLLEIVTSDTLAGKSASGVMKVVEDIQPMAPSALFTGKMDTNINVIEDLDLEELPSLSLPPPIIPFRIYGHNYLDNKFLVQVNLGSFSSDTTFNSPIKLFGSRQLSSLKLIISNKPDSEIPYNVILPLTDDSEPFTFIVSDLADVSLQFDIYPTFGTKILGRAAVLASQLMNCMNKVGAGGAENELMIVPLFDSYLRVVGELRFSFSVVNPFIHPRLQIGGKVETYWKSTMVVNTGPNKAHAESGIQSLITASSLVQEYINAVVQLTRDGIPVIFPSWFQKVMDENGSTINVSISSLTYKEALKIFKTAKAVAIKESSMVEMQTDSGYVTNSDLAGSIYDSFLTLEEVLKNTPSSVGLSIELKYPTQSERENLFLSRLPSINNFLDAVLKKVYDHSGSRSIIFSSFNPQICVTMNWKQPNFGVFFKTNCGFEASPASGSCSTWKESDRRCGSIKEAIRFAKRSHFLGVMCEATPLIQVPALITTIKQSGLMLASFGSKNQDARNVAVQENGGVDAIMGEHVLKYSVNASI</sequence>
<evidence type="ECO:0000259" key="5">
    <source>
        <dbReference type="PROSITE" id="PS51382"/>
    </source>
</evidence>
<evidence type="ECO:0000259" key="6">
    <source>
        <dbReference type="PROSITE" id="PS51704"/>
    </source>
</evidence>
<evidence type="ECO:0000313" key="8">
    <source>
        <dbReference type="Proteomes" id="UP000320333"/>
    </source>
</evidence>
<feature type="domain" description="SPX" evidence="5">
    <location>
        <begin position="57"/>
        <end position="212"/>
    </location>
</feature>
<feature type="domain" description="GP-PDE" evidence="6">
    <location>
        <begin position="792"/>
        <end position="1100"/>
    </location>
</feature>
<dbReference type="GO" id="GO:0046475">
    <property type="term" value="P:glycerophospholipid catabolic process"/>
    <property type="evidence" value="ECO:0007669"/>
    <property type="project" value="TreeGrafter"/>
</dbReference>
<dbReference type="Gene3D" id="1.25.40.20">
    <property type="entry name" value="Ankyrin repeat-containing domain"/>
    <property type="match status" value="1"/>
</dbReference>
<dbReference type="InterPro" id="IPR017946">
    <property type="entry name" value="PLC-like_Pdiesterase_TIM-brl"/>
</dbReference>
<dbReference type="EMBL" id="QEAP01000070">
    <property type="protein sequence ID" value="TPX75746.1"/>
    <property type="molecule type" value="Genomic_DNA"/>
</dbReference>
<dbReference type="InterPro" id="IPR030395">
    <property type="entry name" value="GP_PDE_dom"/>
</dbReference>
<dbReference type="Pfam" id="PF12796">
    <property type="entry name" value="Ank_2"/>
    <property type="match status" value="2"/>
</dbReference>
<evidence type="ECO:0000313" key="7">
    <source>
        <dbReference type="EMBL" id="TPX75746.1"/>
    </source>
</evidence>